<proteinExistence type="predicted"/>
<evidence type="ECO:0000313" key="1">
    <source>
        <dbReference type="EMBL" id="RZR73024.1"/>
    </source>
</evidence>
<organism evidence="1">
    <name type="scientific">Ensete ventricosum</name>
    <name type="common">Abyssinian banana</name>
    <name type="synonym">Musa ensete</name>
    <dbReference type="NCBI Taxonomy" id="4639"/>
    <lineage>
        <taxon>Eukaryota</taxon>
        <taxon>Viridiplantae</taxon>
        <taxon>Streptophyta</taxon>
        <taxon>Embryophyta</taxon>
        <taxon>Tracheophyta</taxon>
        <taxon>Spermatophyta</taxon>
        <taxon>Magnoliopsida</taxon>
        <taxon>Liliopsida</taxon>
        <taxon>Zingiberales</taxon>
        <taxon>Musaceae</taxon>
        <taxon>Ensete</taxon>
    </lineage>
</organism>
<sequence>MGPARTPPRTRCRSRGVLELRGGLESRVRKERCGCFGKQSGRGNPLAPPPFRRCEMQRHVMPGQNEKEKTDACADTTSGDWQLSVSGVIWRSPFIPSACSKLEEDSTCQIRHRGYQTDKQVGLYPVTESHVLRAPTPLLQQLLIAWLKERNQAEINGTIRE</sequence>
<accession>A0A445MFK1</accession>
<dbReference type="EMBL" id="KV875808">
    <property type="protein sequence ID" value="RZR73024.1"/>
    <property type="molecule type" value="Genomic_DNA"/>
</dbReference>
<reference evidence="1" key="1">
    <citation type="journal article" date="2018" name="Data Brief">
        <title>Genome sequence data from 17 accessions of Ensete ventricosum, a staple food crop for millions in Ethiopia.</title>
        <authorList>
            <person name="Yemataw Z."/>
            <person name="Muzemil S."/>
            <person name="Ambachew D."/>
            <person name="Tripathi L."/>
            <person name="Tesfaye K."/>
            <person name="Chala A."/>
            <person name="Farbos A."/>
            <person name="O'Neill P."/>
            <person name="Moore K."/>
            <person name="Grant M."/>
            <person name="Studholme D.J."/>
        </authorList>
    </citation>
    <scope>NUCLEOTIDE SEQUENCE [LARGE SCALE GENOMIC DNA]</scope>
    <source>
        <tissue evidence="1">Leaf</tissue>
    </source>
</reference>
<protein>
    <submittedName>
        <fullName evidence="1">Uncharacterized protein</fullName>
    </submittedName>
</protein>
<dbReference type="Proteomes" id="UP000290560">
    <property type="component" value="Unassembled WGS sequence"/>
</dbReference>
<name>A0A445MFK1_ENSVE</name>
<gene>
    <name evidence="1" type="ORF">BHM03_00019314</name>
</gene>
<dbReference type="AlphaFoldDB" id="A0A445MFK1"/>